<dbReference type="Gene3D" id="3.30.310.70">
    <property type="entry name" value="TT1751-like domain"/>
    <property type="match status" value="1"/>
</dbReference>
<gene>
    <name evidence="1" type="ORF">CLV71_11456</name>
</gene>
<accession>A0A4R7V635</accession>
<comment type="caution">
    <text evidence="1">The sequence shown here is derived from an EMBL/GenBank/DDBJ whole genome shotgun (WGS) entry which is preliminary data.</text>
</comment>
<dbReference type="Proteomes" id="UP000294927">
    <property type="component" value="Unassembled WGS sequence"/>
</dbReference>
<evidence type="ECO:0000313" key="1">
    <source>
        <dbReference type="EMBL" id="TDV44147.1"/>
    </source>
</evidence>
<sequence length="38" mass="4182">MNEWTGLGVLTETDVRAALCEKIGERIDDYLILGACDP</sequence>
<keyword evidence="2" id="KW-1185">Reference proteome</keyword>
<dbReference type="AlphaFoldDB" id="A0A4R7V635"/>
<name>A0A4R7V635_9PSEU</name>
<proteinExistence type="predicted"/>
<evidence type="ECO:0000313" key="2">
    <source>
        <dbReference type="Proteomes" id="UP000294927"/>
    </source>
</evidence>
<dbReference type="SUPFAM" id="SSF103247">
    <property type="entry name" value="TT1751-like"/>
    <property type="match status" value="1"/>
</dbReference>
<dbReference type="InterPro" id="IPR035923">
    <property type="entry name" value="TT1751-like_sf"/>
</dbReference>
<reference evidence="1 2" key="1">
    <citation type="submission" date="2019-03" db="EMBL/GenBank/DDBJ databases">
        <title>Genomic Encyclopedia of Archaeal and Bacterial Type Strains, Phase II (KMG-II): from individual species to whole genera.</title>
        <authorList>
            <person name="Goeker M."/>
        </authorList>
    </citation>
    <scope>NUCLEOTIDE SEQUENCE [LARGE SCALE GENOMIC DNA]</scope>
    <source>
        <strain evidence="1 2">DSM 45499</strain>
    </source>
</reference>
<organism evidence="1 2">
    <name type="scientific">Actinophytocola oryzae</name>
    <dbReference type="NCBI Taxonomy" id="502181"/>
    <lineage>
        <taxon>Bacteria</taxon>
        <taxon>Bacillati</taxon>
        <taxon>Actinomycetota</taxon>
        <taxon>Actinomycetes</taxon>
        <taxon>Pseudonocardiales</taxon>
        <taxon>Pseudonocardiaceae</taxon>
    </lineage>
</organism>
<protein>
    <submittedName>
        <fullName evidence="1">Uncharacterized protein</fullName>
    </submittedName>
</protein>
<dbReference type="EMBL" id="SOCP01000014">
    <property type="protein sequence ID" value="TDV44147.1"/>
    <property type="molecule type" value="Genomic_DNA"/>
</dbReference>